<proteinExistence type="predicted"/>
<name>A0A1V0SJM5_9VIRU</name>
<protein>
    <submittedName>
        <fullName evidence="1">Uncharacterized protein</fullName>
    </submittedName>
</protein>
<dbReference type="EMBL" id="KY684110">
    <property type="protein sequence ID" value="ARF11919.1"/>
    <property type="molecule type" value="Genomic_DNA"/>
</dbReference>
<gene>
    <name evidence="1" type="ORF">Klosneuvirus_3_54</name>
</gene>
<organism evidence="1">
    <name type="scientific">Klosneuvirus KNV1</name>
    <dbReference type="NCBI Taxonomy" id="1977640"/>
    <lineage>
        <taxon>Viruses</taxon>
        <taxon>Varidnaviria</taxon>
        <taxon>Bamfordvirae</taxon>
        <taxon>Nucleocytoviricota</taxon>
        <taxon>Megaviricetes</taxon>
        <taxon>Imitervirales</taxon>
        <taxon>Mimiviridae</taxon>
        <taxon>Klosneuvirinae</taxon>
        <taxon>Klosneuvirus</taxon>
    </lineage>
</organism>
<sequence length="100" mass="11109">MPHSGQLTQDQNDPEELIVWNWNLAVGNQQAGFNFAGNHVAVPQPIIPRQPRIPFTFAGMAPNTVPVRPLVDPADTFQVFPHNPLSQAQEITEPKFCVIL</sequence>
<reference evidence="1" key="1">
    <citation type="journal article" date="2017" name="Science">
        <title>Giant viruses with an expanded complement of translation system components.</title>
        <authorList>
            <person name="Schulz F."/>
            <person name="Yutin N."/>
            <person name="Ivanova N.N."/>
            <person name="Ortega D.R."/>
            <person name="Lee T.K."/>
            <person name="Vierheilig J."/>
            <person name="Daims H."/>
            <person name="Horn M."/>
            <person name="Wagner M."/>
            <person name="Jensen G.J."/>
            <person name="Kyrpides N.C."/>
            <person name="Koonin E.V."/>
            <person name="Woyke T."/>
        </authorList>
    </citation>
    <scope>NUCLEOTIDE SEQUENCE</scope>
    <source>
        <strain evidence="1">KNV1</strain>
    </source>
</reference>
<evidence type="ECO:0000313" key="1">
    <source>
        <dbReference type="EMBL" id="ARF11919.1"/>
    </source>
</evidence>
<accession>A0A1V0SJM5</accession>